<evidence type="ECO:0000313" key="2">
    <source>
        <dbReference type="Proteomes" id="UP000315454"/>
    </source>
</evidence>
<dbReference type="AlphaFoldDB" id="A0A524RVV0"/>
<name>A0A524RVV0_9CHRO</name>
<reference evidence="1 2" key="1">
    <citation type="journal article" date="2019" name="mSystems">
        <title>Life at home and on the roam: Genomic adaptions reflect the dual lifestyle of an intracellular, facultative symbiont.</title>
        <authorList>
            <person name="Burgsdorf I."/>
        </authorList>
    </citation>
    <scope>NUCLEOTIDE SEQUENCE [LARGE SCALE GENOMIC DNA]</scope>
    <source>
        <strain evidence="1">277cI</strain>
    </source>
</reference>
<gene>
    <name evidence="1" type="ORF">ERJ68_00420</name>
</gene>
<proteinExistence type="predicted"/>
<dbReference type="Proteomes" id="UP000315454">
    <property type="component" value="Unassembled WGS sequence"/>
</dbReference>
<protein>
    <submittedName>
        <fullName evidence="1">Uncharacterized protein</fullName>
    </submittedName>
</protein>
<dbReference type="Pfam" id="PF19866">
    <property type="entry name" value="DUF6339"/>
    <property type="match status" value="1"/>
</dbReference>
<dbReference type="InterPro" id="IPR045920">
    <property type="entry name" value="DUF6339"/>
</dbReference>
<comment type="caution">
    <text evidence="1">The sequence shown here is derived from an EMBL/GenBank/DDBJ whole genome shotgun (WGS) entry which is preliminary data.</text>
</comment>
<sequence length="245" mass="27343">MKNALQRLRNPISEQGLVTALQDPAGLQICALPQVVDLSPLDAAIDRALGAGIQESALDNCLVEPLHRTLRVMDMSLRTDMRLWHWLTVVRYPDLVWRRWRGAVPIDPEEGFMVGSGCRPVPAVRFLGTASMNGHARNTFARLFFAAERLIGSGGDDYDLVRRLFNSQELHLGLSDREYGLLPAVNRVMVSQLAEQPDQQVRAGVRRLNALGGSICLDLLKEDEIRQLLVIPDGDLTAVHHHHPR</sequence>
<evidence type="ECO:0000313" key="1">
    <source>
        <dbReference type="EMBL" id="TGH27844.1"/>
    </source>
</evidence>
<organism evidence="1 2">
    <name type="scientific">Aphanocapsa feldmannii 277cI</name>
    <dbReference type="NCBI Taxonomy" id="2507554"/>
    <lineage>
        <taxon>Bacteria</taxon>
        <taxon>Bacillati</taxon>
        <taxon>Cyanobacteriota</taxon>
        <taxon>Cyanophyceae</taxon>
        <taxon>Oscillatoriophycideae</taxon>
        <taxon>Chroococcales</taxon>
        <taxon>Microcystaceae</taxon>
        <taxon>Aphanocapsa</taxon>
    </lineage>
</organism>
<dbReference type="EMBL" id="SRMN01000004">
    <property type="protein sequence ID" value="TGH27844.1"/>
    <property type="molecule type" value="Genomic_DNA"/>
</dbReference>
<accession>A0A524RVV0</accession>